<dbReference type="AlphaFoldDB" id="A0A7J7IGP7"/>
<organism evidence="2 3">
    <name type="scientific">Cyanidiococcus yangmingshanensis</name>
    <dbReference type="NCBI Taxonomy" id="2690220"/>
    <lineage>
        <taxon>Eukaryota</taxon>
        <taxon>Rhodophyta</taxon>
        <taxon>Bangiophyceae</taxon>
        <taxon>Cyanidiales</taxon>
        <taxon>Cyanidiaceae</taxon>
        <taxon>Cyanidiococcus</taxon>
    </lineage>
</organism>
<evidence type="ECO:0000313" key="2">
    <source>
        <dbReference type="EMBL" id="KAF6002198.1"/>
    </source>
</evidence>
<keyword evidence="3" id="KW-1185">Reference proteome</keyword>
<proteinExistence type="predicted"/>
<name>A0A7J7IGP7_9RHOD</name>
<gene>
    <name evidence="2" type="ORF">F1559_002340</name>
</gene>
<dbReference type="EMBL" id="VWRR01000011">
    <property type="protein sequence ID" value="KAF6002198.1"/>
    <property type="molecule type" value="Genomic_DNA"/>
</dbReference>
<keyword evidence="1" id="KW-0175">Coiled coil</keyword>
<dbReference type="Proteomes" id="UP000530660">
    <property type="component" value="Unassembled WGS sequence"/>
</dbReference>
<reference evidence="2 3" key="1">
    <citation type="journal article" date="2020" name="J. Phycol.">
        <title>Comparative genome analysis reveals Cyanidiococcus gen. nov., a new extremophilic red algal genus sister to Cyanidioschyzon (Cyanidioschyzonaceae, Rhodophyta).</title>
        <authorList>
            <person name="Liu S.-L."/>
            <person name="Chiang Y.-R."/>
            <person name="Yoon H.S."/>
            <person name="Fu H.-Y."/>
        </authorList>
    </citation>
    <scope>NUCLEOTIDE SEQUENCE [LARGE SCALE GENOMIC DNA]</scope>
    <source>
        <strain evidence="2 3">THAL066</strain>
    </source>
</reference>
<feature type="coiled-coil region" evidence="1">
    <location>
        <begin position="164"/>
        <end position="198"/>
    </location>
</feature>
<sequence length="347" mass="38612">MRSYRRAETSLSFSTGVSFLQTIAGAPPLTRTPQTTAVIAKPTWTKRRTRVFETAAYPHANPALSKFFVSPVSIDFRPNAIGAVFRVHFSRSLVSVSMCAQDSAETDSDREGFAAESTYKPRVATWGVFPRPRDISEAFGGGRAIPLGGAAQNDESSHEREQRLKALLDRYRGERAEITETAEERSALVNALEAAEKMLVAGQYNAALERLSAVKHLAKIRGEVGGKVLLQIALCKDALGLREDAHELYKRLQASLEPDIRAIAKQLVYSFHAANWMRFNTGGTDMDDDSGLEKARLYIPALEGLESRYETTFSPANQHNARNRESVGVWSRIMGLLKRWFVRQNSF</sequence>
<dbReference type="PANTHER" id="PTHR35482:SF1">
    <property type="entry name" value="CYTOCHROME C OXIDASE SUBUNIT"/>
    <property type="match status" value="1"/>
</dbReference>
<protein>
    <submittedName>
        <fullName evidence="2">Uncharacterized protein</fullName>
    </submittedName>
</protein>
<dbReference type="OrthoDB" id="206869at2759"/>
<evidence type="ECO:0000256" key="1">
    <source>
        <dbReference type="SAM" id="Coils"/>
    </source>
</evidence>
<evidence type="ECO:0000313" key="3">
    <source>
        <dbReference type="Proteomes" id="UP000530660"/>
    </source>
</evidence>
<accession>A0A7J7IGP7</accession>
<comment type="caution">
    <text evidence="2">The sequence shown here is derived from an EMBL/GenBank/DDBJ whole genome shotgun (WGS) entry which is preliminary data.</text>
</comment>
<dbReference type="PANTHER" id="PTHR35482">
    <property type="entry name" value="CYTOCHROME C OXIDASE SUBUNIT"/>
    <property type="match status" value="1"/>
</dbReference>